<dbReference type="GO" id="GO:0051301">
    <property type="term" value="P:cell division"/>
    <property type="evidence" value="ECO:0007669"/>
    <property type="project" value="UniProtKB-KW"/>
</dbReference>
<comment type="similarity">
    <text evidence="2">Belongs to the NUF2 family.</text>
</comment>
<reference evidence="11" key="1">
    <citation type="submission" date="2023-08" db="EMBL/GenBank/DDBJ databases">
        <title>A de novo genome assembly of Solanum verrucosum Schlechtendal, a Mexican diploid species geographically isolated from the other diploid A-genome species in potato relatives.</title>
        <authorList>
            <person name="Hosaka K."/>
        </authorList>
    </citation>
    <scope>NUCLEOTIDE SEQUENCE</scope>
    <source>
        <tissue evidence="11">Young leaves</tissue>
    </source>
</reference>
<evidence type="ECO:0000256" key="7">
    <source>
        <dbReference type="ARBA" id="ARBA00023306"/>
    </source>
</evidence>
<evidence type="ECO:0000256" key="1">
    <source>
        <dbReference type="ARBA" id="ARBA00004584"/>
    </source>
</evidence>
<evidence type="ECO:0000256" key="4">
    <source>
        <dbReference type="ARBA" id="ARBA00022618"/>
    </source>
</evidence>
<feature type="coiled-coil region" evidence="9">
    <location>
        <begin position="401"/>
        <end position="471"/>
    </location>
</feature>
<keyword evidence="8" id="KW-0137">Centromere</keyword>
<dbReference type="PANTHER" id="PTHR48441">
    <property type="match status" value="1"/>
</dbReference>
<evidence type="ECO:0000256" key="8">
    <source>
        <dbReference type="ARBA" id="ARBA00023328"/>
    </source>
</evidence>
<evidence type="ECO:0000313" key="12">
    <source>
        <dbReference type="Proteomes" id="UP001234989"/>
    </source>
</evidence>
<keyword evidence="12" id="KW-1185">Reference proteome</keyword>
<dbReference type="PANTHER" id="PTHR48441:SF1">
    <property type="entry name" value="NT-3"/>
    <property type="match status" value="1"/>
</dbReference>
<keyword evidence="5" id="KW-0498">Mitosis</keyword>
<keyword evidence="4" id="KW-0132">Cell division</keyword>
<dbReference type="InterPro" id="IPR005549">
    <property type="entry name" value="Kinetochore_Nuf2_N"/>
</dbReference>
<gene>
    <name evidence="11" type="ORF">MTR67_021256</name>
</gene>
<dbReference type="EMBL" id="CP133615">
    <property type="protein sequence ID" value="WMV27871.1"/>
    <property type="molecule type" value="Genomic_DNA"/>
</dbReference>
<dbReference type="AlphaFoldDB" id="A0AAF0QR62"/>
<feature type="coiled-coil region" evidence="9">
    <location>
        <begin position="141"/>
        <end position="266"/>
    </location>
</feature>
<dbReference type="GO" id="GO:0031262">
    <property type="term" value="C:Ndc80 complex"/>
    <property type="evidence" value="ECO:0007669"/>
    <property type="project" value="InterPro"/>
</dbReference>
<feature type="domain" description="Kinetochore protein Nuf2 N-terminal" evidence="10">
    <location>
        <begin position="4"/>
        <end position="140"/>
    </location>
</feature>
<keyword evidence="6 9" id="KW-0175">Coiled coil</keyword>
<evidence type="ECO:0000256" key="9">
    <source>
        <dbReference type="SAM" id="Coils"/>
    </source>
</evidence>
<evidence type="ECO:0000256" key="2">
    <source>
        <dbReference type="ARBA" id="ARBA00005498"/>
    </source>
</evidence>
<evidence type="ECO:0000259" key="10">
    <source>
        <dbReference type="Pfam" id="PF03800"/>
    </source>
</evidence>
<evidence type="ECO:0000313" key="11">
    <source>
        <dbReference type="EMBL" id="WMV27871.1"/>
    </source>
</evidence>
<sequence>MSRFDYPTLPRQDIIAVLAEAQIASVSDEDLIKPTPDFVTKLYSSILLHIDTLQDDHDQVDFSALEHLENPDLHVDSFRTINLFHKIRDMLAALDCPEIFTLRDLIKPDPDRTRFFVGAILNFCLHRDTKLNAIRPIVEDLTLIDEQRLALEARISQLNEEIAVQNESREREMPLVQEIDSNVKELRQTISGLNNHQMSLKASIRKLKERAKEIDEKISNADFALVQAVHDNANLRSKIVQSPDKLQRALEEKKSFQAEIRNAERAAMQSFQNKTAILEVYTKAYKKMSKNFNQMQAIQEQVLPVPTFEESTVTSTSPIVVPPLLTYHRRPRPALVPNDSCHAPTLTADLPPLSQSLALQKGETLSHSRWRKAMVDEMSALHKWSLSPLQVNSTKSIEKDVKVLKLKLSDEEVQEKSLEAKLVERQGKADQLEELRKQLEKERNLSFEEAAKELKNVKLEVESKRHGLEARQNDLEGVLAEADAITEKINSVRESGASKCQELDRNCEEVIAEFYRHSNSIKDLLPDIEVDETSVEKRS</sequence>
<dbReference type="Pfam" id="PF03800">
    <property type="entry name" value="Nuf2"/>
    <property type="match status" value="1"/>
</dbReference>
<accession>A0AAF0QR62</accession>
<protein>
    <recommendedName>
        <fullName evidence="10">Kinetochore protein Nuf2 N-terminal domain-containing protein</fullName>
    </recommendedName>
</protein>
<evidence type="ECO:0000256" key="6">
    <source>
        <dbReference type="ARBA" id="ARBA00023054"/>
    </source>
</evidence>
<evidence type="ECO:0000256" key="3">
    <source>
        <dbReference type="ARBA" id="ARBA00022454"/>
    </source>
</evidence>
<keyword evidence="7" id="KW-0131">Cell cycle</keyword>
<dbReference type="InterPro" id="IPR038275">
    <property type="entry name" value="Nuf2_N_sf"/>
</dbReference>
<proteinExistence type="inferred from homology"/>
<dbReference type="Proteomes" id="UP001234989">
    <property type="component" value="Chromosome 4"/>
</dbReference>
<name>A0AAF0QR62_SOLVR</name>
<organism evidence="11 12">
    <name type="scientific">Solanum verrucosum</name>
    <dbReference type="NCBI Taxonomy" id="315347"/>
    <lineage>
        <taxon>Eukaryota</taxon>
        <taxon>Viridiplantae</taxon>
        <taxon>Streptophyta</taxon>
        <taxon>Embryophyta</taxon>
        <taxon>Tracheophyta</taxon>
        <taxon>Spermatophyta</taxon>
        <taxon>Magnoliopsida</taxon>
        <taxon>eudicotyledons</taxon>
        <taxon>Gunneridae</taxon>
        <taxon>Pentapetalae</taxon>
        <taxon>asterids</taxon>
        <taxon>lamiids</taxon>
        <taxon>Solanales</taxon>
        <taxon>Solanaceae</taxon>
        <taxon>Solanoideae</taxon>
        <taxon>Solaneae</taxon>
        <taxon>Solanum</taxon>
    </lineage>
</organism>
<comment type="subcellular location">
    <subcellularLocation>
        <location evidence="1">Chromosome</location>
        <location evidence="1">Centromere</location>
    </subcellularLocation>
</comment>
<evidence type="ECO:0000256" key="5">
    <source>
        <dbReference type="ARBA" id="ARBA00022776"/>
    </source>
</evidence>
<keyword evidence="3" id="KW-0158">Chromosome</keyword>
<dbReference type="Gene3D" id="1.10.418.60">
    <property type="entry name" value="Ncd80 complex, Nuf2 subunit"/>
    <property type="match status" value="1"/>
</dbReference>